<gene>
    <name evidence="4" type="primary">sucD_1</name>
    <name evidence="4" type="ORF">KLDCFEIK_00189</name>
    <name evidence="3" type="ORF">NHKPALLO_00073</name>
</gene>
<organism evidence="4">
    <name type="scientific">Escherichia coli</name>
    <dbReference type="NCBI Taxonomy" id="562"/>
    <lineage>
        <taxon>Bacteria</taxon>
        <taxon>Pseudomonadati</taxon>
        <taxon>Pseudomonadota</taxon>
        <taxon>Gammaproteobacteria</taxon>
        <taxon>Enterobacterales</taxon>
        <taxon>Enterobacteriaceae</taxon>
        <taxon>Escherichia</taxon>
    </lineage>
</organism>
<keyword evidence="4" id="KW-0614">Plasmid</keyword>
<dbReference type="EMBL" id="MG825378">
    <property type="protein sequence ID" value="AWF75198.1"/>
    <property type="molecule type" value="Genomic_DNA"/>
</dbReference>
<evidence type="ECO:0000259" key="2">
    <source>
        <dbReference type="Pfam" id="PF02629"/>
    </source>
</evidence>
<dbReference type="NCBIfam" id="NF004760">
    <property type="entry name" value="PRK06091.1"/>
    <property type="match status" value="1"/>
</dbReference>
<dbReference type="Pfam" id="PF00549">
    <property type="entry name" value="Ligase_CoA"/>
    <property type="match status" value="1"/>
</dbReference>
<evidence type="ECO:0000259" key="1">
    <source>
        <dbReference type="Pfam" id="PF00549"/>
    </source>
</evidence>
<geneLocation type="plasmid" evidence="3">
    <name>p1106-IncFIB</name>
</geneLocation>
<geneLocation type="plasmid" evidence="4">
    <name>p1108-IncFIB</name>
</geneLocation>
<dbReference type="GO" id="GO:0004775">
    <property type="term" value="F:succinate-CoA ligase (ADP-forming) activity"/>
    <property type="evidence" value="ECO:0007669"/>
    <property type="project" value="UniProtKB-EC"/>
</dbReference>
<dbReference type="SUPFAM" id="SSF52210">
    <property type="entry name" value="Succinyl-CoA synthetase domains"/>
    <property type="match status" value="2"/>
</dbReference>
<feature type="domain" description="ATP-citrate synthase/succinyl-CoA ligase C-terminal" evidence="1">
    <location>
        <begin position="372"/>
        <end position="529"/>
    </location>
</feature>
<reference evidence="4" key="1">
    <citation type="submission" date="2018-01" db="EMBL/GenBank/DDBJ databases">
        <title>Prevalence of blaNDM and mcr-1 in Escherichia coli from food in China.</title>
        <authorList>
            <person name="Liu X."/>
            <person name="Li R."/>
            <person name="Chen S."/>
        </authorList>
    </citation>
    <scope>NUCLEOTIDE SEQUENCE</scope>
    <source>
        <strain evidence="4">1108</strain>
        <plasmid evidence="4">p1108-IncFIB</plasmid>
    </source>
</reference>
<dbReference type="PANTHER" id="PTHR11117:SF24">
    <property type="entry name" value="PROTEIN FDRA"/>
    <property type="match status" value="1"/>
</dbReference>
<accession>A0A2S1JA20</accession>
<protein>
    <submittedName>
        <fullName evidence="4">Succinyl-CoA ligase [ADP-forming] subunit alpha</fullName>
        <ecNumber evidence="4">6.2.1.5</ecNumber>
    </submittedName>
</protein>
<evidence type="ECO:0000313" key="3">
    <source>
        <dbReference type="EMBL" id="AWF74156.1"/>
    </source>
</evidence>
<proteinExistence type="predicted"/>
<dbReference type="Gene3D" id="3.40.50.261">
    <property type="entry name" value="Succinyl-CoA synthetase domains"/>
    <property type="match status" value="2"/>
</dbReference>
<dbReference type="GO" id="GO:0009361">
    <property type="term" value="C:succinate-CoA ligase complex (ADP-forming)"/>
    <property type="evidence" value="ECO:0007669"/>
    <property type="project" value="TreeGrafter"/>
</dbReference>
<dbReference type="Pfam" id="PF02629">
    <property type="entry name" value="CoA_binding"/>
    <property type="match status" value="1"/>
</dbReference>
<dbReference type="GO" id="GO:0006099">
    <property type="term" value="P:tricarboxylic acid cycle"/>
    <property type="evidence" value="ECO:0007669"/>
    <property type="project" value="TreeGrafter"/>
</dbReference>
<dbReference type="AlphaFoldDB" id="A0A2S1JA20"/>
<evidence type="ECO:0000313" key="4">
    <source>
        <dbReference type="EMBL" id="AWF75198.1"/>
    </source>
</evidence>
<name>A0A2S1JA20_ECOLX</name>
<dbReference type="InterPro" id="IPR005811">
    <property type="entry name" value="SUCC_ACL_C"/>
</dbReference>
<dbReference type="GO" id="GO:0004776">
    <property type="term" value="F:succinate-CoA ligase (GDP-forming) activity"/>
    <property type="evidence" value="ECO:0007669"/>
    <property type="project" value="TreeGrafter"/>
</dbReference>
<sequence length="541" mass="57766">MGLHGDALPEFCYRAEWNRRNSMKVKYKVFSNLYQDSVSLMQISAQISKLPGIQQASVVMGTPNNLEQLRDAGLGNEINASPNDLVIAVMGEEDICNEALLLAQQRLTSKPDDETDCGIKSPEKVSLEMALEAEPEANLALISVPGDYAAAEAIKALNLGMNVMMFSDNVSIGQEKYIKTLARERQRIVMGPDCGTAIVNGIPLGFANVVKRGAIGVIGASGTGLQEVTCRIDQLGAGISQALGTGGHDLSEEIGGISMLFALDALAQDDETHVIVLISKPPSPIVARTILERAEACGKPVVVNFLGANPHDLARPNITAATTLASAADIAVALLNDQPLPAVENEVSCDDLTMLQNACQSLPVHRQAIRGVFAGGTFCYEAQLICQQKGFHAASNTPVAGNRALANIWQSEDHTLIDMGDDDFTRGKPHPMIDPTLRNQRLLNELNDSHTAVVLFDLVLGYGTSATPVSELLDQLSHIDMNNAPLLIAHVCGTEADPQIRSQQISSLQNAGVIIANSNAQAALWASTVAQTQLQKKELNA</sequence>
<keyword evidence="4" id="KW-0436">Ligase</keyword>
<dbReference type="EMBL" id="MG825372">
    <property type="protein sequence ID" value="AWF74156.1"/>
    <property type="molecule type" value="Genomic_DNA"/>
</dbReference>
<dbReference type="PANTHER" id="PTHR11117">
    <property type="entry name" value="SUCCINYL-COA LIGASE SUBUNIT ALPHA"/>
    <property type="match status" value="1"/>
</dbReference>
<feature type="domain" description="CoA-binding" evidence="2">
    <location>
        <begin position="212"/>
        <end position="304"/>
    </location>
</feature>
<dbReference type="Gene3D" id="3.40.50.720">
    <property type="entry name" value="NAD(P)-binding Rossmann-like Domain"/>
    <property type="match status" value="1"/>
</dbReference>
<reference evidence="3" key="2">
    <citation type="submission" date="2018-01" db="EMBL/GenBank/DDBJ databases">
        <title>Prevalence of blaNDM and mcr-1 in Escherichia coli from food.</title>
        <authorList>
            <person name="Liu X."/>
            <person name="Li R."/>
            <person name="Chen S."/>
        </authorList>
    </citation>
    <scope>NUCLEOTIDE SEQUENCE</scope>
    <source>
        <strain evidence="3">1106</strain>
        <plasmid evidence="3">p1106-IncFIB</plasmid>
    </source>
</reference>
<dbReference type="GO" id="GO:0005829">
    <property type="term" value="C:cytosol"/>
    <property type="evidence" value="ECO:0007669"/>
    <property type="project" value="TreeGrafter"/>
</dbReference>
<dbReference type="InterPro" id="IPR003781">
    <property type="entry name" value="CoA-bd"/>
</dbReference>
<dbReference type="EC" id="6.2.1.5" evidence="4"/>
<dbReference type="InterPro" id="IPR016102">
    <property type="entry name" value="Succinyl-CoA_synth-like"/>
</dbReference>